<name>A0ABU8BUG0_9RHOB</name>
<dbReference type="EMBL" id="JBALHR010000003">
    <property type="protein sequence ID" value="MEH7827873.1"/>
    <property type="molecule type" value="Genomic_DNA"/>
</dbReference>
<protein>
    <submittedName>
        <fullName evidence="1">Tetratricopeptide repeat protein</fullName>
    </submittedName>
</protein>
<sequence length="508" mass="55317">MSEGQTRARAALQEMFWGNTDRDRAAGSLRTALTHLRQELAPLGEGVLLADSNRVWLAPGAIRVDWGPDGGAQLLEGLDLRLGGAESFEEWLRAARAARPAPETCFAVPASSAPMGQSGGNRRARIGLGLLACRVPRNAPDADLRANLLLDRIAAVLVDLVQAELFDWRDRPVTSAPPVFSSGGPCLMLQMVISPGGAGFGLRLLECGSSRLLWTAEPVRLPPPARDDGILQEEMDFVGRMVERLIPACTERMDREDLQMTLPYQALVSMFRLDPSALDAVEGRLKEAWRDRQEAVHLSLLNYLSTIRAAEHIGRVSRDMQEQLGEAVRRNEAEGGFGAIGLAANGYALLFHAGERNLAGELLTRAVQISPSQAFCWDHLALFRFATGQLSGAQRASDRALALGGASPLRYTYDTTACMIALAQGDYQAAIRHGNRALVRMPRFSPALRYTASAMGHLGLLQEARALVRQLRSIAPRHIPPVDPHAPKLRPAGLDERLDEGLRRAGYS</sequence>
<proteinExistence type="predicted"/>
<reference evidence="1" key="1">
    <citation type="submission" date="2024-02" db="EMBL/GenBank/DDBJ databases">
        <title>Genome sequences of strain Gemmobacter sp. JM10B15.</title>
        <authorList>
            <person name="Zhang M."/>
        </authorList>
    </citation>
    <scope>NUCLEOTIDE SEQUENCE</scope>
    <source>
        <strain evidence="1">JM10B15</strain>
    </source>
</reference>
<keyword evidence="2" id="KW-1185">Reference proteome</keyword>
<gene>
    <name evidence="1" type="ORF">V6590_06915</name>
</gene>
<organism evidence="1 2">
    <name type="scientific">Gemmobacter denitrificans</name>
    <dbReference type="NCBI Taxonomy" id="3123040"/>
    <lineage>
        <taxon>Bacteria</taxon>
        <taxon>Pseudomonadati</taxon>
        <taxon>Pseudomonadota</taxon>
        <taxon>Alphaproteobacteria</taxon>
        <taxon>Rhodobacterales</taxon>
        <taxon>Paracoccaceae</taxon>
        <taxon>Gemmobacter</taxon>
    </lineage>
</organism>
<dbReference type="Gene3D" id="1.25.40.10">
    <property type="entry name" value="Tetratricopeptide repeat domain"/>
    <property type="match status" value="1"/>
</dbReference>
<accession>A0ABU8BUG0</accession>
<dbReference type="Proteomes" id="UP001431963">
    <property type="component" value="Unassembled WGS sequence"/>
</dbReference>
<comment type="caution">
    <text evidence="1">The sequence shown here is derived from an EMBL/GenBank/DDBJ whole genome shotgun (WGS) entry which is preliminary data.</text>
</comment>
<evidence type="ECO:0000313" key="1">
    <source>
        <dbReference type="EMBL" id="MEH7827873.1"/>
    </source>
</evidence>
<evidence type="ECO:0000313" key="2">
    <source>
        <dbReference type="Proteomes" id="UP001431963"/>
    </source>
</evidence>
<dbReference type="RefSeq" id="WP_335421264.1">
    <property type="nucleotide sequence ID" value="NZ_JBALHR010000003.1"/>
</dbReference>
<dbReference type="SUPFAM" id="SSF48452">
    <property type="entry name" value="TPR-like"/>
    <property type="match status" value="1"/>
</dbReference>
<dbReference type="InterPro" id="IPR011990">
    <property type="entry name" value="TPR-like_helical_dom_sf"/>
</dbReference>